<name>A0A8B9DZ87_ANSCY</name>
<evidence type="ECO:0000313" key="1">
    <source>
        <dbReference type="Ensembl" id="ENSACDP00005012617.1"/>
    </source>
</evidence>
<accession>A0A8B9DZ87</accession>
<reference evidence="1" key="2">
    <citation type="submission" date="2025-09" db="UniProtKB">
        <authorList>
            <consortium name="Ensembl"/>
        </authorList>
    </citation>
    <scope>IDENTIFICATION</scope>
</reference>
<protein>
    <submittedName>
        <fullName evidence="1">Uncharacterized protein</fullName>
    </submittedName>
</protein>
<keyword evidence="2" id="KW-1185">Reference proteome</keyword>
<reference evidence="1" key="1">
    <citation type="submission" date="2025-08" db="UniProtKB">
        <authorList>
            <consortium name="Ensembl"/>
        </authorList>
    </citation>
    <scope>IDENTIFICATION</scope>
</reference>
<dbReference type="Ensembl" id="ENSACDT00005015214.1">
    <property type="protein sequence ID" value="ENSACDP00005012617.1"/>
    <property type="gene ID" value="ENSACDG00005009285.1"/>
</dbReference>
<dbReference type="Proteomes" id="UP000694521">
    <property type="component" value="Unplaced"/>
</dbReference>
<sequence length="79" mass="8434">MTLESLSSGPSSQPELLHGSHLCALHHGHHSAWSHAWPLNHCPLVVPWPREGVEVSPSSVDSICLGGKFSSRHPSPAVS</sequence>
<proteinExistence type="predicted"/>
<dbReference type="AlphaFoldDB" id="A0A8B9DZ87"/>
<evidence type="ECO:0000313" key="2">
    <source>
        <dbReference type="Proteomes" id="UP000694521"/>
    </source>
</evidence>
<organism evidence="1 2">
    <name type="scientific">Anser cygnoides</name>
    <name type="common">Swan goose</name>
    <dbReference type="NCBI Taxonomy" id="8845"/>
    <lineage>
        <taxon>Eukaryota</taxon>
        <taxon>Metazoa</taxon>
        <taxon>Chordata</taxon>
        <taxon>Craniata</taxon>
        <taxon>Vertebrata</taxon>
        <taxon>Euteleostomi</taxon>
        <taxon>Archelosauria</taxon>
        <taxon>Archosauria</taxon>
        <taxon>Dinosauria</taxon>
        <taxon>Saurischia</taxon>
        <taxon>Theropoda</taxon>
        <taxon>Coelurosauria</taxon>
        <taxon>Aves</taxon>
        <taxon>Neognathae</taxon>
        <taxon>Galloanserae</taxon>
        <taxon>Anseriformes</taxon>
        <taxon>Anatidae</taxon>
        <taxon>Anserinae</taxon>
        <taxon>Anser</taxon>
    </lineage>
</organism>